<keyword evidence="5 7" id="KW-0472">Membrane</keyword>
<evidence type="ECO:0000256" key="3">
    <source>
        <dbReference type="ARBA" id="ARBA00022801"/>
    </source>
</evidence>
<dbReference type="Gene3D" id="3.90.190.10">
    <property type="entry name" value="Protein tyrosine phosphatase superfamily"/>
    <property type="match status" value="1"/>
</dbReference>
<dbReference type="Proteomes" id="UP001190700">
    <property type="component" value="Unassembled WGS sequence"/>
</dbReference>
<dbReference type="GO" id="GO:0005216">
    <property type="term" value="F:monoatomic ion channel activity"/>
    <property type="evidence" value="ECO:0007669"/>
    <property type="project" value="InterPro"/>
</dbReference>
<feature type="transmembrane region" description="Helical" evidence="7">
    <location>
        <begin position="55"/>
        <end position="82"/>
    </location>
</feature>
<dbReference type="InterPro" id="IPR005821">
    <property type="entry name" value="Ion_trans_dom"/>
</dbReference>
<dbReference type="InterPro" id="IPR051281">
    <property type="entry name" value="Dual-spec_lipid-protein_phosph"/>
</dbReference>
<dbReference type="PANTHER" id="PTHR12305">
    <property type="entry name" value="PHOSPHATASE WITH HOMOLOGY TO TENSIN"/>
    <property type="match status" value="1"/>
</dbReference>
<dbReference type="SUPFAM" id="SSF81324">
    <property type="entry name" value="Voltage-gated potassium channels"/>
    <property type="match status" value="1"/>
</dbReference>
<sequence>MSAEMSDISKANPNPLLQTSERTSELRQEVANPVTADQSGDPPAEPDFRKTVYRFVFSIPVQTTIFVLVLIDVIFMILEISFVKNRHEEQEFELYFTLVVLIIMFFECLVRMYAVGEKNFVKDPLSMADLLATTIGLVLVVLEVTGKTNDPSEFATLGTYFIKILRITRIILRIPRVAVKGRQWLVSFQKAVRIKVRQNKKGLNKDGFDLDLTLVGAQDRMYAMSVPAKNLLVAAYRNPYLEVARFFNTTHGNAYRIYNCCPELPYPHAPFNDNVRITPPSMKNLVEFCLDADKWLKADPRHVIAVHCKGGKGRTGSMCVAYMLYSREFARTEDALHAFATRRTDMYLKGELQGVETPSQVRYLYNFNTHLLQSNCYATPDTATSDDVDVKPKVLREPPARPLALRQLRFEGFFAEALGKDNKKPAIAQKRKRGGGIPVAGDICVTISNPDTKGGKRAHTSSAGSSATAAKVASSTASQQDGNQEYAEAMERAEASEGAEFQADKQPGRLMGFWFHTFFVNDSTGLLIQHSEMDKACKNATLYNPSGKCTLITGPV</sequence>
<feature type="domain" description="Phosphatase tensin-type" evidence="9">
    <location>
        <begin position="201"/>
        <end position="374"/>
    </location>
</feature>
<name>A0AAE0L4Z7_9CHLO</name>
<dbReference type="AlphaFoldDB" id="A0AAE0L4Z7"/>
<dbReference type="PROSITE" id="PS50056">
    <property type="entry name" value="TYR_PHOSPHATASE_2"/>
    <property type="match status" value="1"/>
</dbReference>
<evidence type="ECO:0000256" key="4">
    <source>
        <dbReference type="ARBA" id="ARBA00022989"/>
    </source>
</evidence>
<comment type="caution">
    <text evidence="10">The sequence shown here is derived from an EMBL/GenBank/DDBJ whole genome shotgun (WGS) entry which is preliminary data.</text>
</comment>
<feature type="compositionally biased region" description="Polar residues" evidence="6">
    <location>
        <begin position="9"/>
        <end position="21"/>
    </location>
</feature>
<evidence type="ECO:0000313" key="11">
    <source>
        <dbReference type="Proteomes" id="UP001190700"/>
    </source>
</evidence>
<dbReference type="InterPro" id="IPR027359">
    <property type="entry name" value="Volt_channel_dom_sf"/>
</dbReference>
<dbReference type="Gene3D" id="1.20.120.350">
    <property type="entry name" value="Voltage-gated potassium channels. Chain C"/>
    <property type="match status" value="1"/>
</dbReference>
<comment type="subcellular location">
    <subcellularLocation>
        <location evidence="1">Membrane</location>
        <topology evidence="1">Multi-pass membrane protein</topology>
    </subcellularLocation>
</comment>
<evidence type="ECO:0000259" key="8">
    <source>
        <dbReference type="PROSITE" id="PS50056"/>
    </source>
</evidence>
<dbReference type="InterPro" id="IPR000387">
    <property type="entry name" value="Tyr_Pase_dom"/>
</dbReference>
<dbReference type="Pfam" id="PF22784">
    <property type="entry name" value="PTP-SAK"/>
    <property type="match status" value="1"/>
</dbReference>
<keyword evidence="11" id="KW-1185">Reference proteome</keyword>
<keyword evidence="4 7" id="KW-1133">Transmembrane helix</keyword>
<protein>
    <recommendedName>
        <fullName evidence="12">Phosphatidylinositol-3,4,5-trisphosphate 3-phosphatase</fullName>
    </recommendedName>
</protein>
<evidence type="ECO:0000313" key="10">
    <source>
        <dbReference type="EMBL" id="KAK3272283.1"/>
    </source>
</evidence>
<feature type="region of interest" description="Disordered" evidence="6">
    <location>
        <begin position="1"/>
        <end position="45"/>
    </location>
</feature>
<keyword evidence="2 7" id="KW-0812">Transmembrane</keyword>
<feature type="transmembrane region" description="Helical" evidence="7">
    <location>
        <begin position="94"/>
        <end position="113"/>
    </location>
</feature>
<dbReference type="GO" id="GO:0016020">
    <property type="term" value="C:membrane"/>
    <property type="evidence" value="ECO:0007669"/>
    <property type="project" value="UniProtKB-SubCell"/>
</dbReference>
<organism evidence="10 11">
    <name type="scientific">Cymbomonas tetramitiformis</name>
    <dbReference type="NCBI Taxonomy" id="36881"/>
    <lineage>
        <taxon>Eukaryota</taxon>
        <taxon>Viridiplantae</taxon>
        <taxon>Chlorophyta</taxon>
        <taxon>Pyramimonadophyceae</taxon>
        <taxon>Pyramimonadales</taxon>
        <taxon>Pyramimonadaceae</taxon>
        <taxon>Cymbomonas</taxon>
    </lineage>
</organism>
<feature type="domain" description="Tyrosine specific protein phosphatases" evidence="8">
    <location>
        <begin position="283"/>
        <end position="346"/>
    </location>
</feature>
<dbReference type="InterPro" id="IPR029023">
    <property type="entry name" value="Tensin_phosphatase"/>
</dbReference>
<dbReference type="InterPro" id="IPR057023">
    <property type="entry name" value="PTP-SAK"/>
</dbReference>
<dbReference type="Pfam" id="PF00520">
    <property type="entry name" value="Ion_trans"/>
    <property type="match status" value="1"/>
</dbReference>
<feature type="compositionally biased region" description="Low complexity" evidence="6">
    <location>
        <begin position="460"/>
        <end position="478"/>
    </location>
</feature>
<gene>
    <name evidence="10" type="ORF">CYMTET_19410</name>
</gene>
<proteinExistence type="predicted"/>
<evidence type="ECO:0008006" key="12">
    <source>
        <dbReference type="Google" id="ProtNLM"/>
    </source>
</evidence>
<dbReference type="EMBL" id="LGRX02009057">
    <property type="protein sequence ID" value="KAK3272283.1"/>
    <property type="molecule type" value="Genomic_DNA"/>
</dbReference>
<evidence type="ECO:0000256" key="6">
    <source>
        <dbReference type="SAM" id="MobiDB-lite"/>
    </source>
</evidence>
<dbReference type="SUPFAM" id="SSF52799">
    <property type="entry name" value="(Phosphotyrosine protein) phosphatases II"/>
    <property type="match status" value="1"/>
</dbReference>
<reference evidence="10 11" key="1">
    <citation type="journal article" date="2015" name="Genome Biol. Evol.">
        <title>Comparative Genomics of a Bacterivorous Green Alga Reveals Evolutionary Causalities and Consequences of Phago-Mixotrophic Mode of Nutrition.</title>
        <authorList>
            <person name="Burns J.A."/>
            <person name="Paasch A."/>
            <person name="Narechania A."/>
            <person name="Kim E."/>
        </authorList>
    </citation>
    <scope>NUCLEOTIDE SEQUENCE [LARGE SCALE GENOMIC DNA]</scope>
    <source>
        <strain evidence="10 11">PLY_AMNH</strain>
    </source>
</reference>
<accession>A0AAE0L4Z7</accession>
<feature type="region of interest" description="Disordered" evidence="6">
    <location>
        <begin position="448"/>
        <end position="499"/>
    </location>
</feature>
<evidence type="ECO:0000259" key="9">
    <source>
        <dbReference type="PROSITE" id="PS51181"/>
    </source>
</evidence>
<evidence type="ECO:0000256" key="1">
    <source>
        <dbReference type="ARBA" id="ARBA00004141"/>
    </source>
</evidence>
<feature type="transmembrane region" description="Helical" evidence="7">
    <location>
        <begin position="125"/>
        <end position="142"/>
    </location>
</feature>
<dbReference type="PROSITE" id="PS51181">
    <property type="entry name" value="PPASE_TENSIN"/>
    <property type="match status" value="1"/>
</dbReference>
<dbReference type="GO" id="GO:0016314">
    <property type="term" value="F:phosphatidylinositol-3,4,5-trisphosphate 3-phosphatase activity"/>
    <property type="evidence" value="ECO:0007669"/>
    <property type="project" value="TreeGrafter"/>
</dbReference>
<dbReference type="GO" id="GO:0005829">
    <property type="term" value="C:cytosol"/>
    <property type="evidence" value="ECO:0007669"/>
    <property type="project" value="TreeGrafter"/>
</dbReference>
<dbReference type="InterPro" id="IPR016130">
    <property type="entry name" value="Tyr_Pase_AS"/>
</dbReference>
<keyword evidence="3" id="KW-0378">Hydrolase</keyword>
<evidence type="ECO:0000256" key="2">
    <source>
        <dbReference type="ARBA" id="ARBA00022692"/>
    </source>
</evidence>
<dbReference type="InterPro" id="IPR029021">
    <property type="entry name" value="Prot-tyrosine_phosphatase-like"/>
</dbReference>
<dbReference type="PROSITE" id="PS00383">
    <property type="entry name" value="TYR_PHOSPHATASE_1"/>
    <property type="match status" value="1"/>
</dbReference>
<evidence type="ECO:0000256" key="5">
    <source>
        <dbReference type="ARBA" id="ARBA00023136"/>
    </source>
</evidence>
<dbReference type="PANTHER" id="PTHR12305:SF60">
    <property type="entry name" value="PHOSPHATIDYLINOSITOL 3,4,5-TRISPHOSPHATE 3-PHOSPHATASE TPTE2-RELATED"/>
    <property type="match status" value="1"/>
</dbReference>
<evidence type="ECO:0000256" key="7">
    <source>
        <dbReference type="SAM" id="Phobius"/>
    </source>
</evidence>